<name>A0ABQ5SFN4_9CHLO</name>
<sequence length="329" mass="36907">MGLLQLGPFLLLAVWAYTAIAMESHEHHLHISTLMMKVEGQLEAIQTLQDNIKKTLEEIRAAQSGARTTSQQAACLGNTYSLDTKSSFVMKDEIVTMNNGHSIRMDDILYGYDWVFESKRLFSAGSWLGVQNQQDPADVAAIQQLVWDIKPKVIYDIGTNVGGSAILFAHIMSQYAKPGEATIVSVDPKHYSINWDDAAKQLCPKCTSVDSNPLWNNYVQFVQARSVEPQAIAALEAAIAKYGGPVLISVDGWHEYPEVYEECVTFAKYVTVGSYMIVQDTKLDRIFNKPGPRQAVYDCLVNNTNFVIDKSREVFLYTQHSDGFLRREH</sequence>
<gene>
    <name evidence="5" type="ORF">VaNZ11_013239</name>
</gene>
<evidence type="ECO:0000256" key="2">
    <source>
        <dbReference type="ARBA" id="ARBA00022679"/>
    </source>
</evidence>
<dbReference type="PANTHER" id="PTHR40048:SF1">
    <property type="entry name" value="RHAMNOSYL O-METHYLTRANSFERASE"/>
    <property type="match status" value="1"/>
</dbReference>
<dbReference type="EMBL" id="BSDZ01000080">
    <property type="protein sequence ID" value="GLI68747.1"/>
    <property type="molecule type" value="Genomic_DNA"/>
</dbReference>
<evidence type="ECO:0000313" key="5">
    <source>
        <dbReference type="EMBL" id="GLI68747.1"/>
    </source>
</evidence>
<proteinExistence type="predicted"/>
<dbReference type="SUPFAM" id="SSF53335">
    <property type="entry name" value="S-adenosyl-L-methionine-dependent methyltransferases"/>
    <property type="match status" value="1"/>
</dbReference>
<keyword evidence="6" id="KW-1185">Reference proteome</keyword>
<evidence type="ECO:0000256" key="3">
    <source>
        <dbReference type="SAM" id="Coils"/>
    </source>
</evidence>
<organism evidence="5 6">
    <name type="scientific">Volvox africanus</name>
    <dbReference type="NCBI Taxonomy" id="51714"/>
    <lineage>
        <taxon>Eukaryota</taxon>
        <taxon>Viridiplantae</taxon>
        <taxon>Chlorophyta</taxon>
        <taxon>core chlorophytes</taxon>
        <taxon>Chlorophyceae</taxon>
        <taxon>CS clade</taxon>
        <taxon>Chlamydomonadales</taxon>
        <taxon>Volvocaceae</taxon>
        <taxon>Volvox</taxon>
    </lineage>
</organism>
<accession>A0ABQ5SFN4</accession>
<evidence type="ECO:0000313" key="6">
    <source>
        <dbReference type="Proteomes" id="UP001165090"/>
    </source>
</evidence>
<keyword evidence="3" id="KW-0175">Coiled coil</keyword>
<comment type="caution">
    <text evidence="5">The sequence shown here is derived from an EMBL/GenBank/DDBJ whole genome shotgun (WGS) entry which is preliminary data.</text>
</comment>
<reference evidence="5 6" key="1">
    <citation type="journal article" date="2023" name="IScience">
        <title>Expanded male sex-determining region conserved during the evolution of homothallism in the green alga Volvox.</title>
        <authorList>
            <person name="Yamamoto K."/>
            <person name="Matsuzaki R."/>
            <person name="Mahakham W."/>
            <person name="Heman W."/>
            <person name="Sekimoto H."/>
            <person name="Kawachi M."/>
            <person name="Minakuchi Y."/>
            <person name="Toyoda A."/>
            <person name="Nozaki H."/>
        </authorList>
    </citation>
    <scope>NUCLEOTIDE SEQUENCE [LARGE SCALE GENOMIC DNA]</scope>
    <source>
        <strain evidence="5 6">NIES-4468</strain>
    </source>
</reference>
<feature type="signal peptide" evidence="4">
    <location>
        <begin position="1"/>
        <end position="21"/>
    </location>
</feature>
<dbReference type="PANTHER" id="PTHR40048">
    <property type="entry name" value="RHAMNOSYL O-METHYLTRANSFERASE"/>
    <property type="match status" value="1"/>
</dbReference>
<feature type="coiled-coil region" evidence="3">
    <location>
        <begin position="38"/>
        <end position="65"/>
    </location>
</feature>
<evidence type="ECO:0000256" key="4">
    <source>
        <dbReference type="SAM" id="SignalP"/>
    </source>
</evidence>
<feature type="chain" id="PRO_5046181525" description="Rhamnosyl O-methyltransferase" evidence="4">
    <location>
        <begin position="22"/>
        <end position="329"/>
    </location>
</feature>
<keyword evidence="2" id="KW-0808">Transferase</keyword>
<dbReference type="InterPro" id="IPR007072">
    <property type="entry name" value="RNMT_CmcI"/>
</dbReference>
<dbReference type="Gene3D" id="3.40.50.150">
    <property type="entry name" value="Vaccinia Virus protein VP39"/>
    <property type="match status" value="1"/>
</dbReference>
<keyword evidence="1" id="KW-0489">Methyltransferase</keyword>
<keyword evidence="4" id="KW-0732">Signal</keyword>
<dbReference type="Proteomes" id="UP001165090">
    <property type="component" value="Unassembled WGS sequence"/>
</dbReference>
<dbReference type="InterPro" id="IPR029063">
    <property type="entry name" value="SAM-dependent_MTases_sf"/>
</dbReference>
<protein>
    <recommendedName>
        <fullName evidence="7">Rhamnosyl O-methyltransferase</fullName>
    </recommendedName>
</protein>
<dbReference type="Pfam" id="PF04989">
    <property type="entry name" value="RMNT_CmcI"/>
    <property type="match status" value="1"/>
</dbReference>
<evidence type="ECO:0008006" key="7">
    <source>
        <dbReference type="Google" id="ProtNLM"/>
    </source>
</evidence>
<evidence type="ECO:0000256" key="1">
    <source>
        <dbReference type="ARBA" id="ARBA00022603"/>
    </source>
</evidence>